<protein>
    <submittedName>
        <fullName evidence="2">Oidioi.mRNA.OKI2018_I69.chr2.g5793.t1.cds</fullName>
    </submittedName>
</protein>
<evidence type="ECO:0000256" key="1">
    <source>
        <dbReference type="SAM" id="MobiDB-lite"/>
    </source>
</evidence>
<feature type="compositionally biased region" description="Basic and acidic residues" evidence="1">
    <location>
        <begin position="411"/>
        <end position="420"/>
    </location>
</feature>
<feature type="compositionally biased region" description="Basic and acidic residues" evidence="1">
    <location>
        <begin position="1"/>
        <end position="32"/>
    </location>
</feature>
<evidence type="ECO:0000313" key="3">
    <source>
        <dbReference type="Proteomes" id="UP001158576"/>
    </source>
</evidence>
<feature type="compositionally biased region" description="Basic residues" evidence="1">
    <location>
        <begin position="421"/>
        <end position="430"/>
    </location>
</feature>
<sequence>MRTRSKTNENMRDRERWSTPKNRETDLQERRSRTVKRRRIIPVKSVTRDSSDENSDTIGETLESTNDHRTQSVNQQVHLSEDEDDVSSIMNSSGDDETLPKPGVANNETFDVPREEENSDARSDKAVIIKKPRNRTVRAKRSVPVYDVMRDSSADSIHDYYQHSDSSQENLIKSKARKFHEKSNRSFDRRNNSSSKNLTFDDLFNDPIVPNSTFPSAKKKPLSTKNGMIDLTKSKKPRKSEQWSPVPLAQMRGLRNESQHFRLRRNRKNVFSETAPVEPTQNRKSIGDSTRTIVRGCADSQFASSPNSKTRTIVKGNKTRTIMRGVDQTESQSKTRTIYRASNGADRTSPSKTVTLVRAGEGNPTIVKEAAANRSLDFEEESSSKTRTLVRASNKTHTIVRGRKSQSAPDDSAHETEVTRGKRRIARKPAPKAQPKLPEVQNWRDLLEESAESSSSSSESETESDDELLEQLVQSTKNAMTLQSFIKDVQAIINPSAEEPAPHIFSPDTYTT</sequence>
<gene>
    <name evidence="2" type="ORF">OKIOD_LOCUS14558</name>
</gene>
<keyword evidence="3" id="KW-1185">Reference proteome</keyword>
<feature type="compositionally biased region" description="Basic and acidic residues" evidence="1">
    <location>
        <begin position="111"/>
        <end position="122"/>
    </location>
</feature>
<accession>A0ABN7T5T1</accession>
<feature type="region of interest" description="Disordered" evidence="1">
    <location>
        <begin position="378"/>
        <end position="468"/>
    </location>
</feature>
<reference evidence="2 3" key="1">
    <citation type="submission" date="2021-04" db="EMBL/GenBank/DDBJ databases">
        <authorList>
            <person name="Bliznina A."/>
        </authorList>
    </citation>
    <scope>NUCLEOTIDE SEQUENCE [LARGE SCALE GENOMIC DNA]</scope>
</reference>
<proteinExistence type="predicted"/>
<feature type="region of interest" description="Disordered" evidence="1">
    <location>
        <begin position="1"/>
        <end position="122"/>
    </location>
</feature>
<dbReference type="Proteomes" id="UP001158576">
    <property type="component" value="Chromosome 2"/>
</dbReference>
<evidence type="ECO:0000313" key="2">
    <source>
        <dbReference type="EMBL" id="CAG5111489.1"/>
    </source>
</evidence>
<feature type="compositionally biased region" description="Polar residues" evidence="1">
    <location>
        <begin position="385"/>
        <end position="397"/>
    </location>
</feature>
<organism evidence="2 3">
    <name type="scientific">Oikopleura dioica</name>
    <name type="common">Tunicate</name>
    <dbReference type="NCBI Taxonomy" id="34765"/>
    <lineage>
        <taxon>Eukaryota</taxon>
        <taxon>Metazoa</taxon>
        <taxon>Chordata</taxon>
        <taxon>Tunicata</taxon>
        <taxon>Appendicularia</taxon>
        <taxon>Copelata</taxon>
        <taxon>Oikopleuridae</taxon>
        <taxon>Oikopleura</taxon>
    </lineage>
</organism>
<name>A0ABN7T5T1_OIKDI</name>
<dbReference type="EMBL" id="OU015567">
    <property type="protein sequence ID" value="CAG5111489.1"/>
    <property type="molecule type" value="Genomic_DNA"/>
</dbReference>